<proteinExistence type="predicted"/>
<protein>
    <submittedName>
        <fullName evidence="1">Uncharacterized protein</fullName>
    </submittedName>
</protein>
<evidence type="ECO:0000313" key="1">
    <source>
        <dbReference type="EMBL" id="JAE15838.1"/>
    </source>
</evidence>
<reference evidence="1" key="2">
    <citation type="journal article" date="2015" name="Data Brief">
        <title>Shoot transcriptome of the giant reed, Arundo donax.</title>
        <authorList>
            <person name="Barrero R.A."/>
            <person name="Guerrero F.D."/>
            <person name="Moolhuijzen P."/>
            <person name="Goolsby J.A."/>
            <person name="Tidwell J."/>
            <person name="Bellgard S.E."/>
            <person name="Bellgard M.I."/>
        </authorList>
    </citation>
    <scope>NUCLEOTIDE SEQUENCE</scope>
    <source>
        <tissue evidence="1">Shoot tissue taken approximately 20 cm above the soil surface</tissue>
    </source>
</reference>
<dbReference type="EMBL" id="GBRH01182058">
    <property type="protein sequence ID" value="JAE15838.1"/>
    <property type="molecule type" value="Transcribed_RNA"/>
</dbReference>
<reference evidence="1" key="1">
    <citation type="submission" date="2014-09" db="EMBL/GenBank/DDBJ databases">
        <authorList>
            <person name="Magalhaes I.L.F."/>
            <person name="Oliveira U."/>
            <person name="Santos F.R."/>
            <person name="Vidigal T.H.D.A."/>
            <person name="Brescovit A.D."/>
            <person name="Santos A.J."/>
        </authorList>
    </citation>
    <scope>NUCLEOTIDE SEQUENCE</scope>
    <source>
        <tissue evidence="1">Shoot tissue taken approximately 20 cm above the soil surface</tissue>
    </source>
</reference>
<dbReference type="AlphaFoldDB" id="A0A0A9G588"/>
<accession>A0A0A9G588</accession>
<name>A0A0A9G588_ARUDO</name>
<organism evidence="1">
    <name type="scientific">Arundo donax</name>
    <name type="common">Giant reed</name>
    <name type="synonym">Donax arundinaceus</name>
    <dbReference type="NCBI Taxonomy" id="35708"/>
    <lineage>
        <taxon>Eukaryota</taxon>
        <taxon>Viridiplantae</taxon>
        <taxon>Streptophyta</taxon>
        <taxon>Embryophyta</taxon>
        <taxon>Tracheophyta</taxon>
        <taxon>Spermatophyta</taxon>
        <taxon>Magnoliopsida</taxon>
        <taxon>Liliopsida</taxon>
        <taxon>Poales</taxon>
        <taxon>Poaceae</taxon>
        <taxon>PACMAD clade</taxon>
        <taxon>Arundinoideae</taxon>
        <taxon>Arundineae</taxon>
        <taxon>Arundo</taxon>
    </lineage>
</organism>
<sequence length="43" mass="4927">MISFLATVNSINIFHHILQTFTQTPMTQQPSIQEYNICCEGII</sequence>